<dbReference type="EMBL" id="JAGINP010000023">
    <property type="protein sequence ID" value="MBP2295628.1"/>
    <property type="molecule type" value="Genomic_DNA"/>
</dbReference>
<keyword evidence="1" id="KW-0472">Membrane</keyword>
<keyword evidence="1" id="KW-0812">Transmembrane</keyword>
<comment type="caution">
    <text evidence="2">The sequence shown here is derived from an EMBL/GenBank/DDBJ whole genome shotgun (WGS) entry which is preliminary data.</text>
</comment>
<proteinExistence type="predicted"/>
<evidence type="ECO:0000313" key="3">
    <source>
        <dbReference type="Proteomes" id="UP000781958"/>
    </source>
</evidence>
<feature type="transmembrane region" description="Helical" evidence="1">
    <location>
        <begin position="572"/>
        <end position="600"/>
    </location>
</feature>
<dbReference type="RefSeq" id="WP_209770181.1">
    <property type="nucleotide sequence ID" value="NZ_JAGINP010000023.1"/>
</dbReference>
<sequence length="715" mass="81046">MKGIGDALLKNIKSIVVKSHLYKIEQAFDDFIMGNGVLFLFDGLDEVASEKYARIERSLIKLSEVLRSYGSGNVVVISMRMQFYSSIIGDLSEEYPVALSVKPFSPSDIHRFLSSWPFGQNAVGNVNRIYADLSEKPALREMCANPLVLSMYVAEDQASEGGFFPESRTEFYDRVVNEFLIRRRIKQVGGRSGSASIKEQWEKILGQLAYEHLSNEKEPQNLLNYSHAIRVIEDISDMNPIEARNSFAEISKETGLIAEERIGQTLRFLHLSICEFLAASYCVRHRSNGLEVLLDEYRRLVNLAQAAGARLIEVIPFSGGLEAPYRRPKLVESVYQFDDDRLMLKVFLETKAYTCPEWEGYVKKFYNESLDRGRGVMHEAALSDVFLFVLVLRDADENAKAIKSTALSFDVNKFLEELSQERNLPIKLAISEYARQDAVAALRLSEVLGISFIDEFWETILVNCDQSPMLSVAIEQAVSSSADANKWRQLLAEAALIMPSVAGELDSHHPSGRLMRQVDALKKDHQWHCGGAIRRSFLTDLLSYAIYHKNDATDSRILDVIKEIKRPGSCNIMFFTCRIVSALFSFAVGSATLLFALYLIGAFDDYVFATLIASSGIKEYLLWYGISFALVTYSILIFTIIGAERRKMFRCILGRGRTYEAILAFRFIKILGVVSEFDVYSTPFLRIFDKNSVKAYYKIMARRGWLGDLRQEKEL</sequence>
<protein>
    <recommendedName>
        <fullName evidence="4">NACHT domain-containing protein</fullName>
    </recommendedName>
</protein>
<evidence type="ECO:0008006" key="4">
    <source>
        <dbReference type="Google" id="ProtNLM"/>
    </source>
</evidence>
<name>A0ABS4SU43_9PROT</name>
<dbReference type="Proteomes" id="UP000781958">
    <property type="component" value="Unassembled WGS sequence"/>
</dbReference>
<keyword evidence="3" id="KW-1185">Reference proteome</keyword>
<evidence type="ECO:0000256" key="1">
    <source>
        <dbReference type="SAM" id="Phobius"/>
    </source>
</evidence>
<accession>A0ABS4SU43</accession>
<keyword evidence="1" id="KW-1133">Transmembrane helix</keyword>
<feature type="transmembrane region" description="Helical" evidence="1">
    <location>
        <begin position="620"/>
        <end position="643"/>
    </location>
</feature>
<reference evidence="2 3" key="1">
    <citation type="submission" date="2021-03" db="EMBL/GenBank/DDBJ databases">
        <title>Genomic Encyclopedia of Type Strains, Phase III (KMG-III): the genomes of soil and plant-associated and newly described type strains.</title>
        <authorList>
            <person name="Whitman W."/>
        </authorList>
    </citation>
    <scope>NUCLEOTIDE SEQUENCE [LARGE SCALE GENOMIC DNA]</scope>
    <source>
        <strain evidence="2 3">IMMIB AFH-6</strain>
    </source>
</reference>
<organism evidence="2 3">
    <name type="scientific">Azospirillum rugosum</name>
    <dbReference type="NCBI Taxonomy" id="416170"/>
    <lineage>
        <taxon>Bacteria</taxon>
        <taxon>Pseudomonadati</taxon>
        <taxon>Pseudomonadota</taxon>
        <taxon>Alphaproteobacteria</taxon>
        <taxon>Rhodospirillales</taxon>
        <taxon>Azospirillaceae</taxon>
        <taxon>Azospirillum</taxon>
    </lineage>
</organism>
<evidence type="ECO:0000313" key="2">
    <source>
        <dbReference type="EMBL" id="MBP2295628.1"/>
    </source>
</evidence>
<gene>
    <name evidence="2" type="ORF">J2851_005439</name>
</gene>